<accession>A0A940IHE7</accession>
<sequence>MSRRNSNRDILDTLYDALCDSDRKLSPTDQARLDRLRDVYAHWLDHPIISDTAIRDYIMANYSVGRAQAYNDIAVIKAVFGNVPKADKELQRYKANRLLDMASAAALAGNDRKAKALTKIADSLVHVNQLDEPEGEDFPWDEIVPKDYSFTVDPRVIGIEPEPGIEAKSRRLLKQYTQELDQDIMEIPDERDQSEIS</sequence>
<comment type="caution">
    <text evidence="1">The sequence shown here is derived from an EMBL/GenBank/DDBJ whole genome shotgun (WGS) entry which is preliminary data.</text>
</comment>
<organism evidence="1 2">
    <name type="scientific">Candidatus Cryptobacteroides avicola</name>
    <dbReference type="NCBI Taxonomy" id="2840757"/>
    <lineage>
        <taxon>Bacteria</taxon>
        <taxon>Pseudomonadati</taxon>
        <taxon>Bacteroidota</taxon>
        <taxon>Bacteroidia</taxon>
        <taxon>Bacteroidales</taxon>
        <taxon>Candidatus Cryptobacteroides</taxon>
    </lineage>
</organism>
<proteinExistence type="predicted"/>
<evidence type="ECO:0000313" key="2">
    <source>
        <dbReference type="Proteomes" id="UP000725002"/>
    </source>
</evidence>
<reference evidence="1" key="2">
    <citation type="journal article" date="2021" name="PeerJ">
        <title>Extensive microbial diversity within the chicken gut microbiome revealed by metagenomics and culture.</title>
        <authorList>
            <person name="Gilroy R."/>
            <person name="Ravi A."/>
            <person name="Getino M."/>
            <person name="Pursley I."/>
            <person name="Horton D.L."/>
            <person name="Alikhan N.F."/>
            <person name="Baker D."/>
            <person name="Gharbi K."/>
            <person name="Hall N."/>
            <person name="Watson M."/>
            <person name="Adriaenssens E.M."/>
            <person name="Foster-Nyarko E."/>
            <person name="Jarju S."/>
            <person name="Secka A."/>
            <person name="Antonio M."/>
            <person name="Oren A."/>
            <person name="Chaudhuri R.R."/>
            <person name="La Ragione R."/>
            <person name="Hildebrand F."/>
            <person name="Pallen M.J."/>
        </authorList>
    </citation>
    <scope>NUCLEOTIDE SEQUENCE</scope>
    <source>
        <strain evidence="1">G3-8215</strain>
    </source>
</reference>
<reference evidence="1" key="1">
    <citation type="submission" date="2020-10" db="EMBL/GenBank/DDBJ databases">
        <authorList>
            <person name="Gilroy R."/>
        </authorList>
    </citation>
    <scope>NUCLEOTIDE SEQUENCE</scope>
    <source>
        <strain evidence="1">G3-8215</strain>
    </source>
</reference>
<evidence type="ECO:0000313" key="1">
    <source>
        <dbReference type="EMBL" id="MBO8482636.1"/>
    </source>
</evidence>
<name>A0A940IHE7_9BACT</name>
<dbReference type="AlphaFoldDB" id="A0A940IHE7"/>
<protein>
    <submittedName>
        <fullName evidence="1">Uncharacterized protein</fullName>
    </submittedName>
</protein>
<dbReference type="EMBL" id="JADILV010000005">
    <property type="protein sequence ID" value="MBO8482636.1"/>
    <property type="molecule type" value="Genomic_DNA"/>
</dbReference>
<dbReference type="Proteomes" id="UP000725002">
    <property type="component" value="Unassembled WGS sequence"/>
</dbReference>
<gene>
    <name evidence="1" type="ORF">IAB75_00730</name>
</gene>